<dbReference type="OrthoDB" id="5838899at2759"/>
<evidence type="ECO:0000313" key="4">
    <source>
        <dbReference type="WBParaSite" id="ASIM_0001279201-mRNA-1"/>
    </source>
</evidence>
<organism evidence="4">
    <name type="scientific">Anisakis simplex</name>
    <name type="common">Herring worm</name>
    <dbReference type="NCBI Taxonomy" id="6269"/>
    <lineage>
        <taxon>Eukaryota</taxon>
        <taxon>Metazoa</taxon>
        <taxon>Ecdysozoa</taxon>
        <taxon>Nematoda</taxon>
        <taxon>Chromadorea</taxon>
        <taxon>Rhabditida</taxon>
        <taxon>Spirurina</taxon>
        <taxon>Ascaridomorpha</taxon>
        <taxon>Ascaridoidea</taxon>
        <taxon>Anisakidae</taxon>
        <taxon>Anisakis</taxon>
        <taxon>Anisakis simplex complex</taxon>
    </lineage>
</organism>
<evidence type="ECO:0000256" key="1">
    <source>
        <dbReference type="SAM" id="MobiDB-lite"/>
    </source>
</evidence>
<name>A0A0M3JWV4_ANISI</name>
<reference evidence="4" key="1">
    <citation type="submission" date="2017-02" db="UniProtKB">
        <authorList>
            <consortium name="WormBaseParasite"/>
        </authorList>
    </citation>
    <scope>IDENTIFICATION</scope>
</reference>
<accession>A0A0M3JWV4</accession>
<feature type="region of interest" description="Disordered" evidence="1">
    <location>
        <begin position="84"/>
        <end position="103"/>
    </location>
</feature>
<protein>
    <submittedName>
        <fullName evidence="4">Biotin--protein ligase (inferred by orthology to a human protein)</fullName>
    </submittedName>
</protein>
<evidence type="ECO:0000313" key="3">
    <source>
        <dbReference type="Proteomes" id="UP000267096"/>
    </source>
</evidence>
<evidence type="ECO:0000313" key="2">
    <source>
        <dbReference type="EMBL" id="VDK46957.1"/>
    </source>
</evidence>
<feature type="region of interest" description="Disordered" evidence="1">
    <location>
        <begin position="1"/>
        <end position="37"/>
    </location>
</feature>
<dbReference type="Proteomes" id="UP000267096">
    <property type="component" value="Unassembled WGS sequence"/>
</dbReference>
<gene>
    <name evidence="2" type="ORF">ASIM_LOCUS12258</name>
</gene>
<feature type="compositionally biased region" description="Polar residues" evidence="1">
    <location>
        <begin position="12"/>
        <end position="37"/>
    </location>
</feature>
<dbReference type="WBParaSite" id="ASIM_0001279201-mRNA-1">
    <property type="protein sequence ID" value="ASIM_0001279201-mRNA-1"/>
    <property type="gene ID" value="ASIM_0001279201"/>
</dbReference>
<dbReference type="AlphaFoldDB" id="A0A0M3JWV4"/>
<keyword evidence="3" id="KW-1185">Reference proteome</keyword>
<dbReference type="EMBL" id="UYRR01031160">
    <property type="protein sequence ID" value="VDK46957.1"/>
    <property type="molecule type" value="Genomic_DNA"/>
</dbReference>
<proteinExistence type="predicted"/>
<sequence length="368" mass="41666">MRKEEKERDKNCSTITELGNTLSSKQSSHMSSRFTTTAVREEDFAEVSSLDKQQCSLLQSVQPEKNMDDNFSSSEFVADAKEISDAHERNHSKSTVPSVPKQNNISNLEDATQTTATKLLTLIDNQGHKKTVPINLSLAQDYPRSALEILQQRRHSSMLPRLRDDFSLDPSLKSIRRHSLSPITSAFEHPSMHLSRVPIFSPESFRRPSFMPTRRRFHSIAPVEKAQAKPPTILVYTGDNNELFNGIASSLSTMISSDTYTIFHLSKEALRDHPWISNETACLLIADTKTLDDKSWARLQHYFNNSGKMIFICQNSLLASLSSCETSRKSVKMLKMAFGERHTSALGKDFETFLKKTLKMIAKHKKVQ</sequence>
<feature type="compositionally biased region" description="Polar residues" evidence="1">
    <location>
        <begin position="93"/>
        <end position="103"/>
    </location>
</feature>
<reference evidence="2 3" key="2">
    <citation type="submission" date="2018-11" db="EMBL/GenBank/DDBJ databases">
        <authorList>
            <consortium name="Pathogen Informatics"/>
        </authorList>
    </citation>
    <scope>NUCLEOTIDE SEQUENCE [LARGE SCALE GENOMIC DNA]</scope>
</reference>
<feature type="compositionally biased region" description="Basic and acidic residues" evidence="1">
    <location>
        <begin position="1"/>
        <end position="11"/>
    </location>
</feature>